<name>A0A4S2H0B3_9PROT</name>
<accession>A0A4S2H0B3</accession>
<dbReference type="GO" id="GO:0005829">
    <property type="term" value="C:cytosol"/>
    <property type="evidence" value="ECO:0007669"/>
    <property type="project" value="TreeGrafter"/>
</dbReference>
<dbReference type="RefSeq" id="WP_135995520.1">
    <property type="nucleotide sequence ID" value="NZ_CP071057.1"/>
</dbReference>
<dbReference type="InterPro" id="IPR038743">
    <property type="entry name" value="YjgH-like"/>
</dbReference>
<dbReference type="GO" id="GO:0019239">
    <property type="term" value="F:deaminase activity"/>
    <property type="evidence" value="ECO:0007669"/>
    <property type="project" value="TreeGrafter"/>
</dbReference>
<gene>
    <name evidence="3" type="ORF">E5163_07545</name>
</gene>
<protein>
    <submittedName>
        <fullName evidence="3">RidA family protein</fullName>
    </submittedName>
</protein>
<proteinExistence type="inferred from homology"/>
<evidence type="ECO:0000313" key="4">
    <source>
        <dbReference type="Proteomes" id="UP000308054"/>
    </source>
</evidence>
<dbReference type="CDD" id="cd02198">
    <property type="entry name" value="YjgH_like"/>
    <property type="match status" value="1"/>
</dbReference>
<reference evidence="3 4" key="1">
    <citation type="journal article" date="2017" name="Int. J. Syst. Evol. Microbiol.">
        <title>Marinicauda algicola sp. nov., isolated from a marine red alga Rhodosorus marinus.</title>
        <authorList>
            <person name="Jeong S.E."/>
            <person name="Jeon S.H."/>
            <person name="Chun B.H."/>
            <person name="Kim D.W."/>
            <person name="Jeon C.O."/>
        </authorList>
    </citation>
    <scope>NUCLEOTIDE SEQUENCE [LARGE SCALE GENOMIC DNA]</scope>
    <source>
        <strain evidence="3 4">JCM 31718</strain>
    </source>
</reference>
<dbReference type="OrthoDB" id="9808943at2"/>
<dbReference type="InterPro" id="IPR035959">
    <property type="entry name" value="RutC-like_sf"/>
</dbReference>
<evidence type="ECO:0000256" key="2">
    <source>
        <dbReference type="SAM" id="SignalP"/>
    </source>
</evidence>
<evidence type="ECO:0000313" key="3">
    <source>
        <dbReference type="EMBL" id="TGY88980.1"/>
    </source>
</evidence>
<dbReference type="AlphaFoldDB" id="A0A4S2H0B3"/>
<dbReference type="PANTHER" id="PTHR11803:SF58">
    <property type="entry name" value="PROTEIN HMF1-RELATED"/>
    <property type="match status" value="1"/>
</dbReference>
<feature type="signal peptide" evidence="2">
    <location>
        <begin position="1"/>
        <end position="17"/>
    </location>
</feature>
<dbReference type="PANTHER" id="PTHR11803">
    <property type="entry name" value="2-IMINOBUTANOATE/2-IMINOPROPANOATE DEAMINASE RIDA"/>
    <property type="match status" value="1"/>
</dbReference>
<feature type="chain" id="PRO_5020374342" evidence="2">
    <location>
        <begin position="18"/>
        <end position="156"/>
    </location>
</feature>
<keyword evidence="4" id="KW-1185">Reference proteome</keyword>
<sequence>MLIACAALAFAAQPAPSAPAIEAIVPEGSEWVLERFRFSPAVRAGDMIYLSGVVAGRPEGEAPGQDAYEAQFERAFQALARTLDAAGADFSDVAEMTTYHVDFADETHRAAFMAVKDRYMPAPPYPAWTAIGVERLWPDNGLVEIRLVVYAPRDSE</sequence>
<keyword evidence="2" id="KW-0732">Signal</keyword>
<dbReference type="SUPFAM" id="SSF55298">
    <property type="entry name" value="YjgF-like"/>
    <property type="match status" value="1"/>
</dbReference>
<dbReference type="InterPro" id="IPR006175">
    <property type="entry name" value="YjgF/YER057c/UK114"/>
</dbReference>
<dbReference type="Gene3D" id="3.30.1330.40">
    <property type="entry name" value="RutC-like"/>
    <property type="match status" value="1"/>
</dbReference>
<dbReference type="Pfam" id="PF01042">
    <property type="entry name" value="Ribonuc_L-PSP"/>
    <property type="match status" value="1"/>
</dbReference>
<comment type="caution">
    <text evidence="3">The sequence shown here is derived from an EMBL/GenBank/DDBJ whole genome shotgun (WGS) entry which is preliminary data.</text>
</comment>
<comment type="similarity">
    <text evidence="1">Belongs to the RutC family.</text>
</comment>
<dbReference type="EMBL" id="SRXW01000002">
    <property type="protein sequence ID" value="TGY88980.1"/>
    <property type="molecule type" value="Genomic_DNA"/>
</dbReference>
<dbReference type="Proteomes" id="UP000308054">
    <property type="component" value="Unassembled WGS sequence"/>
</dbReference>
<evidence type="ECO:0000256" key="1">
    <source>
        <dbReference type="ARBA" id="ARBA00010552"/>
    </source>
</evidence>
<organism evidence="3 4">
    <name type="scientific">Marinicauda algicola</name>
    <dbReference type="NCBI Taxonomy" id="2029849"/>
    <lineage>
        <taxon>Bacteria</taxon>
        <taxon>Pseudomonadati</taxon>
        <taxon>Pseudomonadota</taxon>
        <taxon>Alphaproteobacteria</taxon>
        <taxon>Maricaulales</taxon>
        <taxon>Maricaulaceae</taxon>
        <taxon>Marinicauda</taxon>
    </lineage>
</organism>